<dbReference type="InterPro" id="IPR023076">
    <property type="entry name" value="HMG_CoA_Rdtase_CS"/>
</dbReference>
<dbReference type="AlphaFoldDB" id="A0ABD5CSV8"/>
<gene>
    <name evidence="2" type="ORF">QF025_005824</name>
</gene>
<dbReference type="PROSITE" id="PS00318">
    <property type="entry name" value="HMG_COA_REDUCTASE_2"/>
    <property type="match status" value="1"/>
</dbReference>
<name>A0ABD5CSV8_9BURK</name>
<protein>
    <submittedName>
        <fullName evidence="2">NADPH:quinone reductase-like Zn-dependent oxidoreductase</fullName>
    </submittedName>
</protein>
<dbReference type="SUPFAM" id="SSF50129">
    <property type="entry name" value="GroES-like"/>
    <property type="match status" value="1"/>
</dbReference>
<dbReference type="PANTHER" id="PTHR43677">
    <property type="entry name" value="SHORT-CHAIN DEHYDROGENASE/REDUCTASE"/>
    <property type="match status" value="1"/>
</dbReference>
<dbReference type="EMBL" id="JAVIZN010000002">
    <property type="protein sequence ID" value="MDR6207104.1"/>
    <property type="molecule type" value="Genomic_DNA"/>
</dbReference>
<sequence>MKAAVVMQAGQMPVYSDIDEPAPAEGHAIIDVEASALSHITRGRASGTHYSSSARLPFIAGIDGVGRRREDGKRVYFFAPKQPSGGLAERTVVAQSQCIEIPETLDPVIAAAMAIPGMSSWAALTERAHFARGETVLINGATGASGRLAVQIARHLGAAKVIATGRHPRTLSTLASVGADYVLSLDQEESALQRALEPHFHEGVDVVLDYLWGASALTLLTGAARSLPGGYPMRFVQIGSVGGATISLPGAALRASAIMLMGSGIGSIPLERLFNATREVLHAAIPSRFEIATQAVPLAELATHWNESGSRLRTVFTMQG</sequence>
<comment type="caution">
    <text evidence="2">The sequence shown here is derived from an EMBL/GenBank/DDBJ whole genome shotgun (WGS) entry which is preliminary data.</text>
</comment>
<feature type="domain" description="Enoyl reductase (ER)" evidence="1">
    <location>
        <begin position="10"/>
        <end position="304"/>
    </location>
</feature>
<dbReference type="InterPro" id="IPR051397">
    <property type="entry name" value="Zn-ADH-like_protein"/>
</dbReference>
<dbReference type="Pfam" id="PF00107">
    <property type="entry name" value="ADH_zinc_N"/>
    <property type="match status" value="1"/>
</dbReference>
<dbReference type="InterPro" id="IPR020843">
    <property type="entry name" value="ER"/>
</dbReference>
<proteinExistence type="predicted"/>
<dbReference type="SUPFAM" id="SSF51735">
    <property type="entry name" value="NAD(P)-binding Rossmann-fold domains"/>
    <property type="match status" value="1"/>
</dbReference>
<accession>A0ABD5CSV8</accession>
<dbReference type="SMART" id="SM00829">
    <property type="entry name" value="PKS_ER"/>
    <property type="match status" value="1"/>
</dbReference>
<dbReference type="PANTHER" id="PTHR43677:SF11">
    <property type="entry name" value="ZINC-CONTAINING ALCOHOL DEHYDROGENASE"/>
    <property type="match status" value="1"/>
</dbReference>
<evidence type="ECO:0000259" key="1">
    <source>
        <dbReference type="SMART" id="SM00829"/>
    </source>
</evidence>
<dbReference type="InterPro" id="IPR036291">
    <property type="entry name" value="NAD(P)-bd_dom_sf"/>
</dbReference>
<evidence type="ECO:0000313" key="2">
    <source>
        <dbReference type="EMBL" id="MDR6207104.1"/>
    </source>
</evidence>
<dbReference type="InterPro" id="IPR013149">
    <property type="entry name" value="ADH-like_C"/>
</dbReference>
<reference evidence="2 3" key="1">
    <citation type="submission" date="2023-08" db="EMBL/GenBank/DDBJ databases">
        <title>Genome sequencing of plant associated microbes to promote plant fitness in Sorghum bicolor and Oryza sativa.</title>
        <authorList>
            <person name="Coleman-Derr D."/>
        </authorList>
    </citation>
    <scope>NUCLEOTIDE SEQUENCE [LARGE SCALE GENOMIC DNA]</scope>
    <source>
        <strain evidence="2 3">SLBN-33</strain>
    </source>
</reference>
<dbReference type="RefSeq" id="WP_029969274.1">
    <property type="nucleotide sequence ID" value="NZ_ATXV01000007.1"/>
</dbReference>
<dbReference type="Proteomes" id="UP001245184">
    <property type="component" value="Unassembled WGS sequence"/>
</dbReference>
<evidence type="ECO:0000313" key="3">
    <source>
        <dbReference type="Proteomes" id="UP001245184"/>
    </source>
</evidence>
<dbReference type="Gene3D" id="3.40.50.720">
    <property type="entry name" value="NAD(P)-binding Rossmann-like Domain"/>
    <property type="match status" value="1"/>
</dbReference>
<dbReference type="InterPro" id="IPR011032">
    <property type="entry name" value="GroES-like_sf"/>
</dbReference>
<dbReference type="Gene3D" id="3.90.180.10">
    <property type="entry name" value="Medium-chain alcohol dehydrogenases, catalytic domain"/>
    <property type="match status" value="1"/>
</dbReference>
<organism evidence="2 3">
    <name type="scientific">Paraburkholderia graminis</name>
    <dbReference type="NCBI Taxonomy" id="60548"/>
    <lineage>
        <taxon>Bacteria</taxon>
        <taxon>Pseudomonadati</taxon>
        <taxon>Pseudomonadota</taxon>
        <taxon>Betaproteobacteria</taxon>
        <taxon>Burkholderiales</taxon>
        <taxon>Burkholderiaceae</taxon>
        <taxon>Paraburkholderia</taxon>
    </lineage>
</organism>